<name>A0ABR2NDM5_9ROSI</name>
<gene>
    <name evidence="2" type="ORF">V6N11_034629</name>
</gene>
<evidence type="ECO:0000256" key="1">
    <source>
        <dbReference type="SAM" id="Phobius"/>
    </source>
</evidence>
<dbReference type="PANTHER" id="PTHR30566">
    <property type="entry name" value="YNAI-RELATED MECHANOSENSITIVE ION CHANNEL"/>
    <property type="match status" value="1"/>
</dbReference>
<keyword evidence="3" id="KW-1185">Reference proteome</keyword>
<dbReference type="PANTHER" id="PTHR30566:SF5">
    <property type="entry name" value="MECHANOSENSITIVE ION CHANNEL PROTEIN 1, MITOCHONDRIAL-RELATED"/>
    <property type="match status" value="1"/>
</dbReference>
<organism evidence="2 3">
    <name type="scientific">Hibiscus sabdariffa</name>
    <name type="common">roselle</name>
    <dbReference type="NCBI Taxonomy" id="183260"/>
    <lineage>
        <taxon>Eukaryota</taxon>
        <taxon>Viridiplantae</taxon>
        <taxon>Streptophyta</taxon>
        <taxon>Embryophyta</taxon>
        <taxon>Tracheophyta</taxon>
        <taxon>Spermatophyta</taxon>
        <taxon>Magnoliopsida</taxon>
        <taxon>eudicotyledons</taxon>
        <taxon>Gunneridae</taxon>
        <taxon>Pentapetalae</taxon>
        <taxon>rosids</taxon>
        <taxon>malvids</taxon>
        <taxon>Malvales</taxon>
        <taxon>Malvaceae</taxon>
        <taxon>Malvoideae</taxon>
        <taxon>Hibiscus</taxon>
    </lineage>
</organism>
<feature type="transmembrane region" description="Helical" evidence="1">
    <location>
        <begin position="57"/>
        <end position="77"/>
    </location>
</feature>
<dbReference type="Proteomes" id="UP001396334">
    <property type="component" value="Unassembled WGS sequence"/>
</dbReference>
<evidence type="ECO:0000313" key="2">
    <source>
        <dbReference type="EMBL" id="KAK8974261.1"/>
    </source>
</evidence>
<sequence length="80" mass="8625">MTIQTKVSVSGGGAAILSFVWFLHRWKTNVLGRAVAVQNLAGINREKLLTVDKSSSVGLFVIGLMALAEVLVCGMFYKLV</sequence>
<comment type="caution">
    <text evidence="2">The sequence shown here is derived from an EMBL/GenBank/DDBJ whole genome shotgun (WGS) entry which is preliminary data.</text>
</comment>
<dbReference type="EMBL" id="JBBPBN010000171">
    <property type="protein sequence ID" value="KAK8974261.1"/>
    <property type="molecule type" value="Genomic_DNA"/>
</dbReference>
<accession>A0ABR2NDM5</accession>
<keyword evidence="1" id="KW-1133">Transmembrane helix</keyword>
<reference evidence="2 3" key="1">
    <citation type="journal article" date="2024" name="G3 (Bethesda)">
        <title>Genome assembly of Hibiscus sabdariffa L. provides insights into metabolisms of medicinal natural products.</title>
        <authorList>
            <person name="Kim T."/>
        </authorList>
    </citation>
    <scope>NUCLEOTIDE SEQUENCE [LARGE SCALE GENOMIC DNA]</scope>
    <source>
        <strain evidence="2">TK-2024</strain>
        <tissue evidence="2">Old leaves</tissue>
    </source>
</reference>
<keyword evidence="1" id="KW-0812">Transmembrane</keyword>
<protein>
    <submittedName>
        <fullName evidence="2">Uncharacterized protein</fullName>
    </submittedName>
</protein>
<proteinExistence type="predicted"/>
<keyword evidence="1" id="KW-0472">Membrane</keyword>
<feature type="transmembrane region" description="Helical" evidence="1">
    <location>
        <begin position="7"/>
        <end position="24"/>
    </location>
</feature>
<evidence type="ECO:0000313" key="3">
    <source>
        <dbReference type="Proteomes" id="UP001396334"/>
    </source>
</evidence>